<feature type="domain" description="FAD dependent oxidoreductase" evidence="2">
    <location>
        <begin position="3"/>
        <end position="352"/>
    </location>
</feature>
<comment type="caution">
    <text evidence="3">The sequence shown here is derived from an EMBL/GenBank/DDBJ whole genome shotgun (WGS) entry which is preliminary data.</text>
</comment>
<evidence type="ECO:0000313" key="3">
    <source>
        <dbReference type="EMBL" id="PHQ37485.1"/>
    </source>
</evidence>
<name>A0A2G1WET9_9EURY</name>
<proteinExistence type="predicted"/>
<protein>
    <submittedName>
        <fullName evidence="3">FAD-dependent oxidoreductase</fullName>
    </submittedName>
</protein>
<dbReference type="GO" id="GO:0016491">
    <property type="term" value="F:oxidoreductase activity"/>
    <property type="evidence" value="ECO:0007669"/>
    <property type="project" value="UniProtKB-KW"/>
</dbReference>
<dbReference type="Gene3D" id="3.50.50.60">
    <property type="entry name" value="FAD/NAD(P)-binding domain"/>
    <property type="match status" value="1"/>
</dbReference>
<dbReference type="PANTHER" id="PTHR13847">
    <property type="entry name" value="SARCOSINE DEHYDROGENASE-RELATED"/>
    <property type="match status" value="1"/>
</dbReference>
<dbReference type="OrthoDB" id="168391at2157"/>
<dbReference type="PANTHER" id="PTHR13847:SF287">
    <property type="entry name" value="FAD-DEPENDENT OXIDOREDUCTASE DOMAIN-CONTAINING PROTEIN 1"/>
    <property type="match status" value="1"/>
</dbReference>
<accession>A0A2G1WET9</accession>
<dbReference type="EMBL" id="NHOA01000153">
    <property type="protein sequence ID" value="PHQ37485.1"/>
    <property type="molecule type" value="Genomic_DNA"/>
</dbReference>
<evidence type="ECO:0000259" key="2">
    <source>
        <dbReference type="Pfam" id="PF01266"/>
    </source>
</evidence>
<evidence type="ECO:0000256" key="1">
    <source>
        <dbReference type="ARBA" id="ARBA00023002"/>
    </source>
</evidence>
<dbReference type="AlphaFoldDB" id="A0A2G1WET9"/>
<dbReference type="RefSeq" id="WP_099256743.1">
    <property type="nucleotide sequence ID" value="NZ_NHOA01000153.1"/>
</dbReference>
<sequence>MQVAIVGGGIVGLASAYYLSQRGVAVTVLEKNSLGSGSTDRANGGIRAHFSSPVSSKLSQRSIEFWESFETEFDADLEYRRPGYLFMARTEETAERFRENVHKQAELGVESEFVSPERAGEICPELYTDRFLGGAYSPNDGVADPHLGLQGFSIAANEAGAEIRTGVTVTDVTLDGNGAVTGVETSEGPVEADFVVNAAGPWAAQVAEMAGLDVPVTPKRRKLIIVDPETPVPPDTPFTIDADRGVHFRPERKGNVVAGGHFSDVDPAQDPDSFDERVPLEWSAQVVEAAADTAEYFGPNSEIRRSWAGLYAVTPDHHPIIEETLPGFVNAIGFSGHGFMQSPATGQLVAELVVDGEATSIDISSLTAERFNGGSPLSEGTVID</sequence>
<keyword evidence="4" id="KW-1185">Reference proteome</keyword>
<dbReference type="InterPro" id="IPR006076">
    <property type="entry name" value="FAD-dep_OxRdtase"/>
</dbReference>
<reference evidence="3 4" key="1">
    <citation type="journal article" date="2014" name="Front. Microbiol.">
        <title>Population and genomic analysis of the genus Halorubrum.</title>
        <authorList>
            <person name="Fullmer M.S."/>
            <person name="Soucy S.M."/>
            <person name="Swithers K.S."/>
            <person name="Makkay A.M."/>
            <person name="Wheeler R."/>
            <person name="Ventosa A."/>
            <person name="Gogarten J.P."/>
            <person name="Papke R.T."/>
        </authorList>
    </citation>
    <scope>NUCLEOTIDE SEQUENCE [LARGE SCALE GENOMIC DNA]</scope>
    <source>
        <strain evidence="3 4">C49</strain>
    </source>
</reference>
<keyword evidence="1" id="KW-0560">Oxidoreductase</keyword>
<dbReference type="Gene3D" id="3.30.9.10">
    <property type="entry name" value="D-Amino Acid Oxidase, subunit A, domain 2"/>
    <property type="match status" value="1"/>
</dbReference>
<evidence type="ECO:0000313" key="4">
    <source>
        <dbReference type="Proteomes" id="UP000222824"/>
    </source>
</evidence>
<organism evidence="3 4">
    <name type="scientific">Halorubrum persicum</name>
    <dbReference type="NCBI Taxonomy" id="1383844"/>
    <lineage>
        <taxon>Archaea</taxon>
        <taxon>Methanobacteriati</taxon>
        <taxon>Methanobacteriota</taxon>
        <taxon>Stenosarchaea group</taxon>
        <taxon>Halobacteria</taxon>
        <taxon>Halobacteriales</taxon>
        <taxon>Haloferacaceae</taxon>
        <taxon>Halorubrum</taxon>
    </lineage>
</organism>
<dbReference type="InterPro" id="IPR036188">
    <property type="entry name" value="FAD/NAD-bd_sf"/>
</dbReference>
<dbReference type="GO" id="GO:0005737">
    <property type="term" value="C:cytoplasm"/>
    <property type="evidence" value="ECO:0007669"/>
    <property type="project" value="TreeGrafter"/>
</dbReference>
<dbReference type="Proteomes" id="UP000222824">
    <property type="component" value="Unassembled WGS sequence"/>
</dbReference>
<dbReference type="Pfam" id="PF01266">
    <property type="entry name" value="DAO"/>
    <property type="match status" value="1"/>
</dbReference>
<dbReference type="SUPFAM" id="SSF51905">
    <property type="entry name" value="FAD/NAD(P)-binding domain"/>
    <property type="match status" value="1"/>
</dbReference>
<gene>
    <name evidence="3" type="ORF">DJ69_16805</name>
</gene>